<comment type="subcellular location">
    <subcellularLocation>
        <location evidence="1">Cell membrane</location>
        <topology evidence="1">Multi-pass membrane protein</topology>
    </subcellularLocation>
</comment>
<dbReference type="AlphaFoldDB" id="A0AAW8J826"/>
<keyword evidence="3" id="KW-0813">Transport</keyword>
<feature type="transmembrane region" description="Helical" evidence="8">
    <location>
        <begin position="263"/>
        <end position="284"/>
    </location>
</feature>
<protein>
    <submittedName>
        <fullName evidence="9">Iron chelate uptake ABC transporter family permease subunit</fullName>
    </submittedName>
</protein>
<feature type="transmembrane region" description="Helical" evidence="8">
    <location>
        <begin position="218"/>
        <end position="251"/>
    </location>
</feature>
<evidence type="ECO:0000256" key="7">
    <source>
        <dbReference type="ARBA" id="ARBA00023136"/>
    </source>
</evidence>
<feature type="transmembrane region" description="Helical" evidence="8">
    <location>
        <begin position="180"/>
        <end position="198"/>
    </location>
</feature>
<feature type="transmembrane region" description="Helical" evidence="8">
    <location>
        <begin position="290"/>
        <end position="309"/>
    </location>
</feature>
<dbReference type="PANTHER" id="PTHR30472">
    <property type="entry name" value="FERRIC ENTEROBACTIN TRANSPORT SYSTEM PERMEASE PROTEIN"/>
    <property type="match status" value="1"/>
</dbReference>
<dbReference type="InterPro" id="IPR037294">
    <property type="entry name" value="ABC_BtuC-like"/>
</dbReference>
<dbReference type="CDD" id="cd06550">
    <property type="entry name" value="TM_ABC_iron-siderophores_like"/>
    <property type="match status" value="1"/>
</dbReference>
<reference evidence="9" key="1">
    <citation type="submission" date="2023-08" db="EMBL/GenBank/DDBJ databases">
        <title>Emergence of clinically-relevant ST2 carbapenem-resistant Acinetobacter baumannii strains in hospital sewages in Zhejiang, East of China.</title>
        <authorList>
            <person name="Kaichao C."/>
            <person name="Zhang R."/>
        </authorList>
    </citation>
    <scope>NUCLEOTIDE SEQUENCE</scope>
    <source>
        <strain evidence="9">M-RB-37</strain>
    </source>
</reference>
<dbReference type="Pfam" id="PF01032">
    <property type="entry name" value="FecCD"/>
    <property type="match status" value="1"/>
</dbReference>
<comment type="similarity">
    <text evidence="2">Belongs to the binding-protein-dependent transport system permease family. FecCD subfamily.</text>
</comment>
<organism evidence="9 10">
    <name type="scientific">Acinetobacter rudis</name>
    <dbReference type="NCBI Taxonomy" id="632955"/>
    <lineage>
        <taxon>Bacteria</taxon>
        <taxon>Pseudomonadati</taxon>
        <taxon>Pseudomonadota</taxon>
        <taxon>Gammaproteobacteria</taxon>
        <taxon>Moraxellales</taxon>
        <taxon>Moraxellaceae</taxon>
        <taxon>Acinetobacter</taxon>
    </lineage>
</organism>
<accession>A0AAW8J826</accession>
<evidence type="ECO:0000313" key="10">
    <source>
        <dbReference type="Proteomes" id="UP001243844"/>
    </source>
</evidence>
<dbReference type="GO" id="GO:0022857">
    <property type="term" value="F:transmembrane transporter activity"/>
    <property type="evidence" value="ECO:0007669"/>
    <property type="project" value="InterPro"/>
</dbReference>
<evidence type="ECO:0000256" key="2">
    <source>
        <dbReference type="ARBA" id="ARBA00007935"/>
    </source>
</evidence>
<dbReference type="GO" id="GO:0005886">
    <property type="term" value="C:plasma membrane"/>
    <property type="evidence" value="ECO:0007669"/>
    <property type="project" value="UniProtKB-SubCell"/>
</dbReference>
<comment type="caution">
    <text evidence="9">The sequence shown here is derived from an EMBL/GenBank/DDBJ whole genome shotgun (WGS) entry which is preliminary data.</text>
</comment>
<keyword evidence="5 8" id="KW-0812">Transmembrane</keyword>
<name>A0AAW8J826_9GAMM</name>
<dbReference type="SUPFAM" id="SSF81345">
    <property type="entry name" value="ABC transporter involved in vitamin B12 uptake, BtuC"/>
    <property type="match status" value="1"/>
</dbReference>
<dbReference type="RefSeq" id="WP_308981192.1">
    <property type="nucleotide sequence ID" value="NZ_JAVIDL010000009.1"/>
</dbReference>
<evidence type="ECO:0000256" key="8">
    <source>
        <dbReference type="SAM" id="Phobius"/>
    </source>
</evidence>
<feature type="transmembrane region" description="Helical" evidence="8">
    <location>
        <begin position="44"/>
        <end position="65"/>
    </location>
</feature>
<feature type="transmembrane region" description="Helical" evidence="8">
    <location>
        <begin position="106"/>
        <end position="126"/>
    </location>
</feature>
<gene>
    <name evidence="9" type="ORF">RFH47_06315</name>
</gene>
<keyword evidence="4" id="KW-1003">Cell membrane</keyword>
<feature type="transmembrane region" description="Helical" evidence="8">
    <location>
        <begin position="132"/>
        <end position="153"/>
    </location>
</feature>
<evidence type="ECO:0000256" key="1">
    <source>
        <dbReference type="ARBA" id="ARBA00004651"/>
    </source>
</evidence>
<keyword evidence="6 8" id="KW-1133">Transmembrane helix</keyword>
<evidence type="ECO:0000256" key="6">
    <source>
        <dbReference type="ARBA" id="ARBA00022989"/>
    </source>
</evidence>
<dbReference type="Gene3D" id="1.10.3470.10">
    <property type="entry name" value="ABC transporter involved in vitamin B12 uptake, BtuC"/>
    <property type="match status" value="1"/>
</dbReference>
<sequence>MPIVFLLGFVLLSMLSLILGAQQLQWSELVNFSSETWLILTASRLPRLFAIILTGVGLAICGVILQQIVRNRFVEAGTTGGLDAARLGVLVALSLLPDVSMMGRMLFALTFCFIASLIFIAIVQRIQFRNSLLIPVIGLMYGSILAALAEFYAYQNNMLQSMQGWLLGDFSRVVQGHYELMYIIVPMVILSYIFAQRFTVIGMGNDTASSLGVNYNMMAVIGLLIVATTVAISVISVGAIPFVGLVVPHLVAMKYGDNLKKTLPIVALGGASLLLLCDIVGRLILYPFEVPIALTAGGVGGLLFFILIFRRIRT</sequence>
<dbReference type="GO" id="GO:0033214">
    <property type="term" value="P:siderophore-iron import into cell"/>
    <property type="evidence" value="ECO:0007669"/>
    <property type="project" value="TreeGrafter"/>
</dbReference>
<dbReference type="Proteomes" id="UP001243844">
    <property type="component" value="Unassembled WGS sequence"/>
</dbReference>
<keyword evidence="7 8" id="KW-0472">Membrane</keyword>
<dbReference type="EMBL" id="JAVIDL010000009">
    <property type="protein sequence ID" value="MDQ8935336.1"/>
    <property type="molecule type" value="Genomic_DNA"/>
</dbReference>
<evidence type="ECO:0000313" key="9">
    <source>
        <dbReference type="EMBL" id="MDQ8935336.1"/>
    </source>
</evidence>
<proteinExistence type="inferred from homology"/>
<evidence type="ECO:0000256" key="5">
    <source>
        <dbReference type="ARBA" id="ARBA00022692"/>
    </source>
</evidence>
<dbReference type="InterPro" id="IPR000522">
    <property type="entry name" value="ABC_transptr_permease_BtuC"/>
</dbReference>
<dbReference type="PANTHER" id="PTHR30472:SF27">
    <property type="entry name" value="PETROBACTIN IMPORT SYSTEM PERMEASE PROTEIN YCLN"/>
    <property type="match status" value="1"/>
</dbReference>
<evidence type="ECO:0000256" key="4">
    <source>
        <dbReference type="ARBA" id="ARBA00022475"/>
    </source>
</evidence>
<evidence type="ECO:0000256" key="3">
    <source>
        <dbReference type="ARBA" id="ARBA00022448"/>
    </source>
</evidence>